<protein>
    <submittedName>
        <fullName evidence="1">Uncharacterized protein</fullName>
    </submittedName>
</protein>
<evidence type="ECO:0000313" key="2">
    <source>
        <dbReference type="Proteomes" id="UP000499080"/>
    </source>
</evidence>
<reference evidence="1 2" key="1">
    <citation type="journal article" date="2019" name="Sci. Rep.">
        <title>Orb-weaving spider Araneus ventricosus genome elucidates the spidroin gene catalogue.</title>
        <authorList>
            <person name="Kono N."/>
            <person name="Nakamura H."/>
            <person name="Ohtoshi R."/>
            <person name="Moran D.A.P."/>
            <person name="Shinohara A."/>
            <person name="Yoshida Y."/>
            <person name="Fujiwara M."/>
            <person name="Mori M."/>
            <person name="Tomita M."/>
            <person name="Arakawa K."/>
        </authorList>
    </citation>
    <scope>NUCLEOTIDE SEQUENCE [LARGE SCALE GENOMIC DNA]</scope>
</reference>
<accession>A0A4Y2MSZ4</accession>
<proteinExistence type="predicted"/>
<feature type="non-terminal residue" evidence="1">
    <location>
        <position position="1"/>
    </location>
</feature>
<dbReference type="EMBL" id="BGPR01205808">
    <property type="protein sequence ID" value="GBN29803.1"/>
    <property type="molecule type" value="Genomic_DNA"/>
</dbReference>
<evidence type="ECO:0000313" key="1">
    <source>
        <dbReference type="EMBL" id="GBN29803.1"/>
    </source>
</evidence>
<organism evidence="1 2">
    <name type="scientific">Araneus ventricosus</name>
    <name type="common">Orbweaver spider</name>
    <name type="synonym">Epeira ventricosa</name>
    <dbReference type="NCBI Taxonomy" id="182803"/>
    <lineage>
        <taxon>Eukaryota</taxon>
        <taxon>Metazoa</taxon>
        <taxon>Ecdysozoa</taxon>
        <taxon>Arthropoda</taxon>
        <taxon>Chelicerata</taxon>
        <taxon>Arachnida</taxon>
        <taxon>Araneae</taxon>
        <taxon>Araneomorphae</taxon>
        <taxon>Entelegynae</taxon>
        <taxon>Araneoidea</taxon>
        <taxon>Araneidae</taxon>
        <taxon>Araneus</taxon>
    </lineage>
</organism>
<comment type="caution">
    <text evidence="1">The sequence shown here is derived from an EMBL/GenBank/DDBJ whole genome shotgun (WGS) entry which is preliminary data.</text>
</comment>
<keyword evidence="2" id="KW-1185">Reference proteome</keyword>
<name>A0A4Y2MSZ4_ARAVE</name>
<dbReference type="AlphaFoldDB" id="A0A4Y2MSZ4"/>
<sequence length="75" mass="8117">NTSLVILNHCQMTRTTPELAPPSNFCTTPEGGNLATTDLTCTRPAYTAVLQWNRVSNLEPSTPEVETLPPGHRGP</sequence>
<gene>
    <name evidence="1" type="ORF">AVEN_33460_1</name>
</gene>
<dbReference type="Proteomes" id="UP000499080">
    <property type="component" value="Unassembled WGS sequence"/>
</dbReference>